<proteinExistence type="predicted"/>
<evidence type="ECO:0000256" key="1">
    <source>
        <dbReference type="SAM" id="MobiDB-lite"/>
    </source>
</evidence>
<feature type="region of interest" description="Disordered" evidence="1">
    <location>
        <begin position="1"/>
        <end position="37"/>
    </location>
</feature>
<feature type="compositionally biased region" description="Basic and acidic residues" evidence="1">
    <location>
        <begin position="25"/>
        <end position="37"/>
    </location>
</feature>
<protein>
    <submittedName>
        <fullName evidence="2">Uncharacterized protein</fullName>
    </submittedName>
</protein>
<reference evidence="2" key="1">
    <citation type="journal article" date="2014" name="Front. Microbiol.">
        <title>High frequency of phylogenetically diverse reductive dehalogenase-homologous genes in deep subseafloor sedimentary metagenomes.</title>
        <authorList>
            <person name="Kawai M."/>
            <person name="Futagami T."/>
            <person name="Toyoda A."/>
            <person name="Takaki Y."/>
            <person name="Nishi S."/>
            <person name="Hori S."/>
            <person name="Arai W."/>
            <person name="Tsubouchi T."/>
            <person name="Morono Y."/>
            <person name="Uchiyama I."/>
            <person name="Ito T."/>
            <person name="Fujiyama A."/>
            <person name="Inagaki F."/>
            <person name="Takami H."/>
        </authorList>
    </citation>
    <scope>NUCLEOTIDE SEQUENCE</scope>
    <source>
        <strain evidence="2">Expedition CK06-06</strain>
    </source>
</reference>
<evidence type="ECO:0000313" key="2">
    <source>
        <dbReference type="EMBL" id="GAH05936.1"/>
    </source>
</evidence>
<comment type="caution">
    <text evidence="2">The sequence shown here is derived from an EMBL/GenBank/DDBJ whole genome shotgun (WGS) entry which is preliminary data.</text>
</comment>
<sequence>MEEKTQKESDAQTELESSADNDSGPSEKQDNKNSELS</sequence>
<feature type="non-terminal residue" evidence="2">
    <location>
        <position position="37"/>
    </location>
</feature>
<dbReference type="EMBL" id="BART01034539">
    <property type="protein sequence ID" value="GAH05936.1"/>
    <property type="molecule type" value="Genomic_DNA"/>
</dbReference>
<dbReference type="AlphaFoldDB" id="X1CCG5"/>
<gene>
    <name evidence="2" type="ORF">S01H4_59002</name>
</gene>
<organism evidence="2">
    <name type="scientific">marine sediment metagenome</name>
    <dbReference type="NCBI Taxonomy" id="412755"/>
    <lineage>
        <taxon>unclassified sequences</taxon>
        <taxon>metagenomes</taxon>
        <taxon>ecological metagenomes</taxon>
    </lineage>
</organism>
<feature type="compositionally biased region" description="Basic and acidic residues" evidence="1">
    <location>
        <begin position="1"/>
        <end position="10"/>
    </location>
</feature>
<name>X1CCG5_9ZZZZ</name>
<accession>X1CCG5</accession>